<dbReference type="Pfam" id="PF01063">
    <property type="entry name" value="Aminotran_4"/>
    <property type="match status" value="1"/>
</dbReference>
<name>D8S8K9_SELML</name>
<dbReference type="SUPFAM" id="SSF56752">
    <property type="entry name" value="D-aminoacid aminotransferase-like PLP-dependent enzymes"/>
    <property type="match status" value="1"/>
</dbReference>
<dbReference type="AlphaFoldDB" id="D8S8K9"/>
<dbReference type="Gramene" id="EFJ19059">
    <property type="protein sequence ID" value="EFJ19059"/>
    <property type="gene ID" value="SELMODRAFT_419333"/>
</dbReference>
<gene>
    <name evidence="1" type="ORF">SELMODRAFT_419333</name>
</gene>
<dbReference type="HOGENOM" id="CLU_047771_0_0_1"/>
<dbReference type="InterPro" id="IPR036038">
    <property type="entry name" value="Aminotransferase-like"/>
</dbReference>
<proteinExistence type="predicted"/>
<dbReference type="InterPro" id="IPR043132">
    <property type="entry name" value="BCAT-like_C"/>
</dbReference>
<reference evidence="1 2" key="1">
    <citation type="journal article" date="2011" name="Science">
        <title>The Selaginella genome identifies genetic changes associated with the evolution of vascular plants.</title>
        <authorList>
            <person name="Banks J.A."/>
            <person name="Nishiyama T."/>
            <person name="Hasebe M."/>
            <person name="Bowman J.L."/>
            <person name="Gribskov M."/>
            <person name="dePamphilis C."/>
            <person name="Albert V.A."/>
            <person name="Aono N."/>
            <person name="Aoyama T."/>
            <person name="Ambrose B.A."/>
            <person name="Ashton N.W."/>
            <person name="Axtell M.J."/>
            <person name="Barker E."/>
            <person name="Barker M.S."/>
            <person name="Bennetzen J.L."/>
            <person name="Bonawitz N.D."/>
            <person name="Chapple C."/>
            <person name="Cheng C."/>
            <person name="Correa L.G."/>
            <person name="Dacre M."/>
            <person name="DeBarry J."/>
            <person name="Dreyer I."/>
            <person name="Elias M."/>
            <person name="Engstrom E.M."/>
            <person name="Estelle M."/>
            <person name="Feng L."/>
            <person name="Finet C."/>
            <person name="Floyd S.K."/>
            <person name="Frommer W.B."/>
            <person name="Fujita T."/>
            <person name="Gramzow L."/>
            <person name="Gutensohn M."/>
            <person name="Harholt J."/>
            <person name="Hattori M."/>
            <person name="Heyl A."/>
            <person name="Hirai T."/>
            <person name="Hiwatashi Y."/>
            <person name="Ishikawa M."/>
            <person name="Iwata M."/>
            <person name="Karol K.G."/>
            <person name="Koehler B."/>
            <person name="Kolukisaoglu U."/>
            <person name="Kubo M."/>
            <person name="Kurata T."/>
            <person name="Lalonde S."/>
            <person name="Li K."/>
            <person name="Li Y."/>
            <person name="Litt A."/>
            <person name="Lyons E."/>
            <person name="Manning G."/>
            <person name="Maruyama T."/>
            <person name="Michael T.P."/>
            <person name="Mikami K."/>
            <person name="Miyazaki S."/>
            <person name="Morinaga S."/>
            <person name="Murata T."/>
            <person name="Mueller-Roeber B."/>
            <person name="Nelson D.R."/>
            <person name="Obara M."/>
            <person name="Oguri Y."/>
            <person name="Olmstead R.G."/>
            <person name="Onodera N."/>
            <person name="Petersen B.L."/>
            <person name="Pils B."/>
            <person name="Prigge M."/>
            <person name="Rensing S.A."/>
            <person name="Riano-Pachon D.M."/>
            <person name="Roberts A.W."/>
            <person name="Sato Y."/>
            <person name="Scheller H.V."/>
            <person name="Schulz B."/>
            <person name="Schulz C."/>
            <person name="Shakirov E.V."/>
            <person name="Shibagaki N."/>
            <person name="Shinohara N."/>
            <person name="Shippen D.E."/>
            <person name="Soerensen I."/>
            <person name="Sotooka R."/>
            <person name="Sugimoto N."/>
            <person name="Sugita M."/>
            <person name="Sumikawa N."/>
            <person name="Tanurdzic M."/>
            <person name="Theissen G."/>
            <person name="Ulvskov P."/>
            <person name="Wakazuki S."/>
            <person name="Weng J.K."/>
            <person name="Willats W.W."/>
            <person name="Wipf D."/>
            <person name="Wolf P.G."/>
            <person name="Yang L."/>
            <person name="Zimmer A.D."/>
            <person name="Zhu Q."/>
            <person name="Mitros T."/>
            <person name="Hellsten U."/>
            <person name="Loque D."/>
            <person name="Otillar R."/>
            <person name="Salamov A."/>
            <person name="Schmutz J."/>
            <person name="Shapiro H."/>
            <person name="Lindquist E."/>
            <person name="Lucas S."/>
            <person name="Rokhsar D."/>
            <person name="Grigoriev I.V."/>
        </authorList>
    </citation>
    <scope>NUCLEOTIDE SEQUENCE [LARGE SCALE GENOMIC DNA]</scope>
</reference>
<dbReference type="PANTHER" id="PTHR47703">
    <property type="entry name" value="D-AMINOACID AMINOTRANSFERASE-LIKE PLP-DEPENDENT ENZYMES SUPERFAMILY PROTEIN"/>
    <property type="match status" value="1"/>
</dbReference>
<dbReference type="EMBL" id="GL377607">
    <property type="protein sequence ID" value="EFJ19059.1"/>
    <property type="molecule type" value="Genomic_DNA"/>
</dbReference>
<evidence type="ECO:0000313" key="1">
    <source>
        <dbReference type="EMBL" id="EFJ19059.1"/>
    </source>
</evidence>
<dbReference type="FunCoup" id="D8S8K9">
    <property type="interactions" value="734"/>
</dbReference>
<dbReference type="InterPro" id="IPR043131">
    <property type="entry name" value="BCAT-like_N"/>
</dbReference>
<dbReference type="InterPro" id="IPR001544">
    <property type="entry name" value="Aminotrans_IV"/>
</dbReference>
<accession>D8S8K9</accession>
<keyword evidence="2" id="KW-1185">Reference proteome</keyword>
<dbReference type="Gene3D" id="3.30.470.10">
    <property type="match status" value="1"/>
</dbReference>
<dbReference type="eggNOG" id="ENOG502QREQ">
    <property type="taxonomic scope" value="Eukaryota"/>
</dbReference>
<dbReference type="GO" id="GO:0003824">
    <property type="term" value="F:catalytic activity"/>
    <property type="evidence" value="ECO:0007669"/>
    <property type="project" value="InterPro"/>
</dbReference>
<dbReference type="PANTHER" id="PTHR47703:SF2">
    <property type="entry name" value="D-AMINOACID AMINOTRANSFERASE-LIKE PLP-DEPENDENT ENZYMES SUPERFAMILY PROTEIN"/>
    <property type="match status" value="1"/>
</dbReference>
<sequence length="435" mass="48286">MAWRLLVSDGAVQPLDPGHAASFLKTKPQGAYTTTRTVDGASCLLLWERHLARLAQSLHIMRKKAIDQRALTKLVNPSLYAGLEEALARRSDEEELVVTVLACNKDEGPLQISVHITGLVPASTVPAQVSVMGPSRETPLAKSSQWVRTRQVLEQCMPKNTAEVILSNDGRHLLEGLVTNFFVVLSTVGEGSRSVVQTAALGNGVLPGTVRQLVIEICSEKNIPVLEGSPSWDERYLWKEAFVTSSVRLIQPVSKIQMPMPWNASFDPAQWNPNHWDTLSLKAPGSVTKILQVCNLVLEEKVVAFFHVLKEVLQKEVLARANLFIYKITVLVCRFIVIGIRCTYSMRNDEKVLDLAMGRKPKCKDELAKAGFVAKKLEGTTCRDCPDVCHSLPGPLASRSWLHPQRVKWPECSLAFDDEFCNDWFTSKPVPAQMA</sequence>
<dbReference type="InParanoid" id="D8S8K9"/>
<dbReference type="KEGG" id="smo:SELMODRAFT_419333"/>
<evidence type="ECO:0000313" key="2">
    <source>
        <dbReference type="Proteomes" id="UP000001514"/>
    </source>
</evidence>
<protein>
    <submittedName>
        <fullName evidence="1">Uncharacterized protein</fullName>
    </submittedName>
</protein>
<dbReference type="Proteomes" id="UP000001514">
    <property type="component" value="Unassembled WGS sequence"/>
</dbReference>
<dbReference type="Gene3D" id="3.20.10.10">
    <property type="entry name" value="D-amino Acid Aminotransferase, subunit A, domain 2"/>
    <property type="match status" value="1"/>
</dbReference>
<organism evidence="2">
    <name type="scientific">Selaginella moellendorffii</name>
    <name type="common">Spikemoss</name>
    <dbReference type="NCBI Taxonomy" id="88036"/>
    <lineage>
        <taxon>Eukaryota</taxon>
        <taxon>Viridiplantae</taxon>
        <taxon>Streptophyta</taxon>
        <taxon>Embryophyta</taxon>
        <taxon>Tracheophyta</taxon>
        <taxon>Lycopodiopsida</taxon>
        <taxon>Selaginellales</taxon>
        <taxon>Selaginellaceae</taxon>
        <taxon>Selaginella</taxon>
    </lineage>
</organism>